<dbReference type="Proteomes" id="UP001465668">
    <property type="component" value="Unassembled WGS sequence"/>
</dbReference>
<dbReference type="EMBL" id="JARVKM010000023">
    <property type="protein sequence ID" value="KAK9777084.1"/>
    <property type="molecule type" value="Genomic_DNA"/>
</dbReference>
<dbReference type="InterPro" id="IPR001138">
    <property type="entry name" value="Zn2Cys6_DnaBD"/>
</dbReference>
<dbReference type="CDD" id="cd00067">
    <property type="entry name" value="GAL4"/>
    <property type="match status" value="1"/>
</dbReference>
<dbReference type="InterPro" id="IPR036864">
    <property type="entry name" value="Zn2-C6_fun-type_DNA-bd_sf"/>
</dbReference>
<feature type="domain" description="Zn(2)-C6 fungal-type" evidence="2">
    <location>
        <begin position="10"/>
        <end position="38"/>
    </location>
</feature>
<gene>
    <name evidence="3" type="ORF">SCAR479_06152</name>
</gene>
<dbReference type="Gene3D" id="4.10.240.10">
    <property type="entry name" value="Zn(2)-C6 fungal-type DNA-binding domain"/>
    <property type="match status" value="1"/>
</dbReference>
<dbReference type="PROSITE" id="PS50048">
    <property type="entry name" value="ZN2_CY6_FUNGAL_2"/>
    <property type="match status" value="1"/>
</dbReference>
<organism evidence="3 4">
    <name type="scientific">Seiridium cardinale</name>
    <dbReference type="NCBI Taxonomy" id="138064"/>
    <lineage>
        <taxon>Eukaryota</taxon>
        <taxon>Fungi</taxon>
        <taxon>Dikarya</taxon>
        <taxon>Ascomycota</taxon>
        <taxon>Pezizomycotina</taxon>
        <taxon>Sordariomycetes</taxon>
        <taxon>Xylariomycetidae</taxon>
        <taxon>Amphisphaeriales</taxon>
        <taxon>Sporocadaceae</taxon>
        <taxon>Seiridium</taxon>
    </lineage>
</organism>
<evidence type="ECO:0000313" key="3">
    <source>
        <dbReference type="EMBL" id="KAK9777084.1"/>
    </source>
</evidence>
<keyword evidence="1" id="KW-0539">Nucleus</keyword>
<proteinExistence type="predicted"/>
<dbReference type="PANTHER" id="PTHR38111">
    <property type="entry name" value="ZN(2)-C6 FUNGAL-TYPE DOMAIN-CONTAINING PROTEIN-RELATED"/>
    <property type="match status" value="1"/>
</dbReference>
<evidence type="ECO:0000259" key="2">
    <source>
        <dbReference type="PROSITE" id="PS50048"/>
    </source>
</evidence>
<accession>A0ABR2XTT5</accession>
<reference evidence="3 4" key="1">
    <citation type="submission" date="2024-02" db="EMBL/GenBank/DDBJ databases">
        <title>First draft genome assembly of two strains of Seiridium cardinale.</title>
        <authorList>
            <person name="Emiliani G."/>
            <person name="Scali E."/>
        </authorList>
    </citation>
    <scope>NUCLEOTIDE SEQUENCE [LARGE SCALE GENOMIC DNA]</scope>
    <source>
        <strain evidence="3 4">BM-138-000479</strain>
    </source>
</reference>
<dbReference type="SUPFAM" id="SSF57701">
    <property type="entry name" value="Zn2/Cys6 DNA-binding domain"/>
    <property type="match status" value="1"/>
</dbReference>
<sequence length="502" mass="55418">MVGVPGRSRSCITCLGRKKGCDRNRPSCTQCVKAGLVCGGYDRATVFVNSTQAAGRSPTPYRRQDAATSLTPGQTSFASSAQEITLPLGLTQTAYNLRYIDLFWSAYLPSGKAFTCDAARLSNGGWINVALDLYPADRSLQLAMQGVVLRGLGARDENKALAGQGSAAYLKCLQEFHKALNKPKRLKNDALLCTAKLLSLFEMHYGADEMDYLVQQRSWVAHARGQLAILTARQPQEFRSGKAHQLFVDYRYILIISAIFDRRRFVLTGNGWNTTPWKSIRKSPRDKLLDILGDLAGILEDIDNRNICENLAERAALKQSITRSCWGLAERLQSWANEVGKLKDFRTSTSSDDVVGPRDSEDFALAHLTILYWATCALVYANLLALVDSGTATLPRLDPLEYARKVVYALPFFLDPSAGIMGSKSASFPLGLVLQVLYGTEDKPSEHRDLLAEFFESQGETKAIVKFVMSLQRGYATAETAERDGLQGIEARAKRWMNLAGS</sequence>
<keyword evidence="4" id="KW-1185">Reference proteome</keyword>
<protein>
    <submittedName>
        <fullName evidence="3">Zn(2)-C6 fungal-type domain-containing protein</fullName>
    </submittedName>
</protein>
<dbReference type="Pfam" id="PF00172">
    <property type="entry name" value="Zn_clus"/>
    <property type="match status" value="1"/>
</dbReference>
<name>A0ABR2XTT5_9PEZI</name>
<evidence type="ECO:0000313" key="4">
    <source>
        <dbReference type="Proteomes" id="UP001465668"/>
    </source>
</evidence>
<evidence type="ECO:0000256" key="1">
    <source>
        <dbReference type="ARBA" id="ARBA00023242"/>
    </source>
</evidence>
<dbReference type="InterPro" id="IPR053178">
    <property type="entry name" value="Osmoadaptation_assoc"/>
</dbReference>
<dbReference type="SMART" id="SM00066">
    <property type="entry name" value="GAL4"/>
    <property type="match status" value="1"/>
</dbReference>
<comment type="caution">
    <text evidence="3">The sequence shown here is derived from an EMBL/GenBank/DDBJ whole genome shotgun (WGS) entry which is preliminary data.</text>
</comment>